<dbReference type="InterPro" id="IPR008969">
    <property type="entry name" value="CarboxyPept-like_regulatory"/>
</dbReference>
<protein>
    <recommendedName>
        <fullName evidence="3">TonB-dependent receptor</fullName>
    </recommendedName>
</protein>
<evidence type="ECO:0000313" key="1">
    <source>
        <dbReference type="EMBL" id="GAO31496.1"/>
    </source>
</evidence>
<dbReference type="Pfam" id="PF13715">
    <property type="entry name" value="CarbopepD_reg_2"/>
    <property type="match status" value="1"/>
</dbReference>
<dbReference type="SUPFAM" id="SSF49464">
    <property type="entry name" value="Carboxypeptidase regulatory domain-like"/>
    <property type="match status" value="1"/>
</dbReference>
<dbReference type="Proteomes" id="UP000032900">
    <property type="component" value="Unassembled WGS sequence"/>
</dbReference>
<dbReference type="OrthoDB" id="983143at2"/>
<keyword evidence="2" id="KW-1185">Reference proteome</keyword>
<evidence type="ECO:0008006" key="3">
    <source>
        <dbReference type="Google" id="ProtNLM"/>
    </source>
</evidence>
<dbReference type="STRING" id="1236989.JCM15548_13861"/>
<dbReference type="EMBL" id="BAZW01000050">
    <property type="protein sequence ID" value="GAO31496.1"/>
    <property type="molecule type" value="Genomic_DNA"/>
</dbReference>
<proteinExistence type="predicted"/>
<name>A0A0E9M291_9BACT</name>
<reference evidence="1 2" key="1">
    <citation type="journal article" date="2015" name="Microbes Environ.">
        <title>Distribution and evolution of nitrogen fixation genes in the phylum bacteroidetes.</title>
        <authorList>
            <person name="Inoue J."/>
            <person name="Oshima K."/>
            <person name="Suda W."/>
            <person name="Sakamoto M."/>
            <person name="Iino T."/>
            <person name="Noda S."/>
            <person name="Hongoh Y."/>
            <person name="Hattori M."/>
            <person name="Ohkuma M."/>
        </authorList>
    </citation>
    <scope>NUCLEOTIDE SEQUENCE [LARGE SCALE GENOMIC DNA]</scope>
    <source>
        <strain evidence="1">JCM 15548</strain>
    </source>
</reference>
<organism evidence="1 2">
    <name type="scientific">Geofilum rubicundum JCM 15548</name>
    <dbReference type="NCBI Taxonomy" id="1236989"/>
    <lineage>
        <taxon>Bacteria</taxon>
        <taxon>Pseudomonadati</taxon>
        <taxon>Bacteroidota</taxon>
        <taxon>Bacteroidia</taxon>
        <taxon>Marinilabiliales</taxon>
        <taxon>Marinilabiliaceae</taxon>
        <taxon>Geofilum</taxon>
    </lineage>
</organism>
<comment type="caution">
    <text evidence="1">The sequence shown here is derived from an EMBL/GenBank/DDBJ whole genome shotgun (WGS) entry which is preliminary data.</text>
</comment>
<evidence type="ECO:0000313" key="2">
    <source>
        <dbReference type="Proteomes" id="UP000032900"/>
    </source>
</evidence>
<gene>
    <name evidence="1" type="ORF">JCM15548_13861</name>
</gene>
<dbReference type="AlphaFoldDB" id="A0A0E9M291"/>
<accession>A0A0E9M291</accession>
<sequence>MPIFSICFMKRKIILISLIGLLFSSVKNFSQVRSIVVDRETNQPISMVAVTVQGKSKGTYTNEIGLFAFSEIGDTDSIQFKHIGFDKNIISNQDLKDTIRLSPRINYLNEIIVSPSKYSLKKSKNRNKNSNISFAGFSGLELTQLIKMEAYNDYIKSVKIFTKKALTKDSTYIRLHLYANKNGKPGTEILLNRGIIISSNVDKYILFNLEFENVVMPKEGLFVGIEWINQIINQKQQLEPRVLLSKSKRQDQITYYRFWDNDWESLNTLLRIERANTIIELTGILKEPK</sequence>